<dbReference type="Proteomes" id="UP000796880">
    <property type="component" value="Unassembled WGS sequence"/>
</dbReference>
<protein>
    <submittedName>
        <fullName evidence="2">Uncharacterized protein</fullName>
    </submittedName>
</protein>
<sequence>MVGLCLLDAVLHARQHIQRRSRSATSRSSSKVGEACCSRSGYFAVYVGGDDEEQIRRKRFEVPIKYLKHPLFKELLNKAADEFGFHHGMGGLTVPCDEKDFINLTSRINSSLIN</sequence>
<gene>
    <name evidence="2" type="ORF">FNV43_RR21693</name>
</gene>
<evidence type="ECO:0000256" key="1">
    <source>
        <dbReference type="ARBA" id="ARBA00006974"/>
    </source>
</evidence>
<name>A0A8K0GRV0_9ROSA</name>
<comment type="similarity">
    <text evidence="1">Belongs to the ARG7 family.</text>
</comment>
<proteinExistence type="inferred from homology"/>
<dbReference type="EMBL" id="VOIH02000010">
    <property type="protein sequence ID" value="KAF3434608.1"/>
    <property type="molecule type" value="Genomic_DNA"/>
</dbReference>
<reference evidence="2" key="1">
    <citation type="submission" date="2020-03" db="EMBL/GenBank/DDBJ databases">
        <title>A high-quality chromosome-level genome assembly of a woody plant with both climbing and erect habits, Rhamnella rubrinervis.</title>
        <authorList>
            <person name="Lu Z."/>
            <person name="Yang Y."/>
            <person name="Zhu X."/>
            <person name="Sun Y."/>
        </authorList>
    </citation>
    <scope>NUCLEOTIDE SEQUENCE</scope>
    <source>
        <strain evidence="2">BYM</strain>
        <tissue evidence="2">Leaf</tissue>
    </source>
</reference>
<accession>A0A8K0GRV0</accession>
<evidence type="ECO:0000313" key="2">
    <source>
        <dbReference type="EMBL" id="KAF3434608.1"/>
    </source>
</evidence>
<dbReference type="GO" id="GO:0009733">
    <property type="term" value="P:response to auxin"/>
    <property type="evidence" value="ECO:0007669"/>
    <property type="project" value="InterPro"/>
</dbReference>
<comment type="caution">
    <text evidence="2">The sequence shown here is derived from an EMBL/GenBank/DDBJ whole genome shotgun (WGS) entry which is preliminary data.</text>
</comment>
<dbReference type="PANTHER" id="PTHR31929">
    <property type="entry name" value="SAUR-LIKE AUXIN-RESPONSIVE PROTEIN FAMILY-RELATED"/>
    <property type="match status" value="1"/>
</dbReference>
<evidence type="ECO:0000313" key="3">
    <source>
        <dbReference type="Proteomes" id="UP000796880"/>
    </source>
</evidence>
<dbReference type="Pfam" id="PF02519">
    <property type="entry name" value="Auxin_inducible"/>
    <property type="match status" value="1"/>
</dbReference>
<dbReference type="AlphaFoldDB" id="A0A8K0GRV0"/>
<keyword evidence="3" id="KW-1185">Reference proteome</keyword>
<dbReference type="InterPro" id="IPR003676">
    <property type="entry name" value="SAUR_fam"/>
</dbReference>
<dbReference type="OrthoDB" id="625231at2759"/>
<organism evidence="2 3">
    <name type="scientific">Rhamnella rubrinervis</name>
    <dbReference type="NCBI Taxonomy" id="2594499"/>
    <lineage>
        <taxon>Eukaryota</taxon>
        <taxon>Viridiplantae</taxon>
        <taxon>Streptophyta</taxon>
        <taxon>Embryophyta</taxon>
        <taxon>Tracheophyta</taxon>
        <taxon>Spermatophyta</taxon>
        <taxon>Magnoliopsida</taxon>
        <taxon>eudicotyledons</taxon>
        <taxon>Gunneridae</taxon>
        <taxon>Pentapetalae</taxon>
        <taxon>rosids</taxon>
        <taxon>fabids</taxon>
        <taxon>Rosales</taxon>
        <taxon>Rhamnaceae</taxon>
        <taxon>rhamnoid group</taxon>
        <taxon>Rhamneae</taxon>
        <taxon>Rhamnella</taxon>
    </lineage>
</organism>